<dbReference type="GO" id="GO:0003676">
    <property type="term" value="F:nucleic acid binding"/>
    <property type="evidence" value="ECO:0007669"/>
    <property type="project" value="InterPro"/>
</dbReference>
<dbReference type="InterPro" id="IPR003615">
    <property type="entry name" value="HNH_nuc"/>
</dbReference>
<dbReference type="CDD" id="cd00085">
    <property type="entry name" value="HNHc"/>
    <property type="match status" value="1"/>
</dbReference>
<dbReference type="EMBL" id="AP023095">
    <property type="protein sequence ID" value="BCE53082.1"/>
    <property type="molecule type" value="Genomic_DNA"/>
</dbReference>
<sequence>MAEQEIERNPNWTPNELILALDLYRRYEGNPPGKGSKEVVELSKLLNKMGAQLSIGREDFRNPNGVYMKVMNFRRFDPVYKAQGKKGLERGGKLEAVIWSSFADDERLLFDTASAIRANVDAGLPIGLSRELNETFEAEEGRILTRVHLSRERNRKLVEQKKLAAIKAAGKLACEVCSFDFEAAYSEHGTGFIEVHHLKPVHTLLPGQKTKLDDLALLCANCHRMIHARKPWLTLEQLRQTLQR</sequence>
<name>A0A810AGG8_9BRAD</name>
<proteinExistence type="predicted"/>
<accession>A0A810AGG8</accession>
<dbReference type="GO" id="GO:0004519">
    <property type="term" value="F:endonuclease activity"/>
    <property type="evidence" value="ECO:0007669"/>
    <property type="project" value="InterPro"/>
</dbReference>
<dbReference type="Pfam" id="PF01844">
    <property type="entry name" value="HNH"/>
    <property type="match status" value="1"/>
</dbReference>
<dbReference type="RefSeq" id="WP_110115834.1">
    <property type="nucleotide sequence ID" value="NZ_AP022638.1"/>
</dbReference>
<protein>
    <recommendedName>
        <fullName evidence="1">HNH domain-containing protein</fullName>
    </recommendedName>
</protein>
<gene>
    <name evidence="2" type="ORF">XF5B_05940</name>
    <name evidence="3" type="ORF">XF6B_05970</name>
    <name evidence="4" type="ORF">XF9B_05980</name>
</gene>
<evidence type="ECO:0000313" key="2">
    <source>
        <dbReference type="EMBL" id="BCE53082.1"/>
    </source>
</evidence>
<reference evidence="4" key="3">
    <citation type="submission" date="2020-05" db="EMBL/GenBank/DDBJ databases">
        <title>Complete genome sequence of Bradyrhizobium diazoefficiens XF9 isolated from soybean nodule.</title>
        <authorList>
            <person name="Noda R."/>
            <person name="Kakizaki K."/>
            <person name="Minamisawa K."/>
        </authorList>
    </citation>
    <scope>NUCLEOTIDE SEQUENCE</scope>
    <source>
        <strain evidence="4">XF9</strain>
    </source>
</reference>
<feature type="domain" description="HNH" evidence="1">
    <location>
        <begin position="174"/>
        <end position="229"/>
    </location>
</feature>
<evidence type="ECO:0000313" key="4">
    <source>
        <dbReference type="EMBL" id="BCE79177.1"/>
    </source>
</evidence>
<dbReference type="EMBL" id="AP023098">
    <property type="protein sequence ID" value="BCE79177.1"/>
    <property type="molecule type" value="Genomic_DNA"/>
</dbReference>
<dbReference type="EMBL" id="AP023096">
    <property type="protein sequence ID" value="BCE61798.1"/>
    <property type="molecule type" value="Genomic_DNA"/>
</dbReference>
<dbReference type="InterPro" id="IPR002711">
    <property type="entry name" value="HNH"/>
</dbReference>
<dbReference type="AlphaFoldDB" id="A0A810AGG8"/>
<dbReference type="Gene3D" id="1.10.30.50">
    <property type="match status" value="1"/>
</dbReference>
<dbReference type="GO" id="GO:0008270">
    <property type="term" value="F:zinc ion binding"/>
    <property type="evidence" value="ECO:0007669"/>
    <property type="project" value="InterPro"/>
</dbReference>
<evidence type="ECO:0000313" key="3">
    <source>
        <dbReference type="EMBL" id="BCE61798.1"/>
    </source>
</evidence>
<reference evidence="3" key="2">
    <citation type="submission" date="2020-05" db="EMBL/GenBank/DDBJ databases">
        <title>Complete genome sequence of Bradyrhizobium diazoefficiens XF6 isolated from soybean nodule.</title>
        <authorList>
            <person name="Noda R."/>
            <person name="Kakizaki K."/>
            <person name="Minamisawa K."/>
        </authorList>
    </citation>
    <scope>NUCLEOTIDE SEQUENCE</scope>
    <source>
        <strain evidence="3">XF6</strain>
    </source>
</reference>
<evidence type="ECO:0000259" key="1">
    <source>
        <dbReference type="Pfam" id="PF01844"/>
    </source>
</evidence>
<reference evidence="2" key="1">
    <citation type="submission" date="2020-05" db="EMBL/GenBank/DDBJ databases">
        <title>Complete genome sequence of Bradyrhizobium diazoefficiens XF5 isolated from soybean nodule.</title>
        <authorList>
            <person name="Noda R."/>
            <person name="Kakizaki K."/>
            <person name="Minamisawa K."/>
        </authorList>
    </citation>
    <scope>NUCLEOTIDE SEQUENCE</scope>
    <source>
        <strain evidence="2">XF5</strain>
    </source>
</reference>
<organism evidence="3">
    <name type="scientific">Bradyrhizobium diazoefficiens</name>
    <dbReference type="NCBI Taxonomy" id="1355477"/>
    <lineage>
        <taxon>Bacteria</taxon>
        <taxon>Pseudomonadati</taxon>
        <taxon>Pseudomonadota</taxon>
        <taxon>Alphaproteobacteria</taxon>
        <taxon>Hyphomicrobiales</taxon>
        <taxon>Nitrobacteraceae</taxon>
        <taxon>Bradyrhizobium</taxon>
    </lineage>
</organism>